<dbReference type="InterPro" id="IPR027417">
    <property type="entry name" value="P-loop_NTPase"/>
</dbReference>
<protein>
    <submittedName>
        <fullName evidence="7">Nucleotide-binding protein</fullName>
    </submittedName>
</protein>
<dbReference type="Pfam" id="PF03668">
    <property type="entry name" value="RapZ-like_N"/>
    <property type="match status" value="1"/>
</dbReference>
<dbReference type="InterPro" id="IPR005337">
    <property type="entry name" value="RapZ-like"/>
</dbReference>
<comment type="caution">
    <text evidence="7">The sequence shown here is derived from an EMBL/GenBank/DDBJ whole genome shotgun (WGS) entry which is preliminary data.</text>
</comment>
<dbReference type="NCBIfam" id="NF003828">
    <property type="entry name" value="PRK05416.1"/>
    <property type="match status" value="1"/>
</dbReference>
<dbReference type="Gene3D" id="3.40.50.300">
    <property type="entry name" value="P-loop containing nucleotide triphosphate hydrolases"/>
    <property type="match status" value="1"/>
</dbReference>
<dbReference type="PANTHER" id="PTHR30448">
    <property type="entry name" value="RNASE ADAPTER PROTEIN RAPZ"/>
    <property type="match status" value="1"/>
</dbReference>
<keyword evidence="3 4" id="KW-0342">GTP-binding</keyword>
<feature type="binding site" evidence="4">
    <location>
        <begin position="29"/>
        <end position="36"/>
    </location>
    <ligand>
        <name>ATP</name>
        <dbReference type="ChEBI" id="CHEBI:30616"/>
    </ligand>
</feature>
<reference evidence="7 8" key="1">
    <citation type="submission" date="2019-07" db="EMBL/GenBank/DDBJ databases">
        <title>Whole genome shotgun sequence of Staphylococcus piscifermentans NBRC 109625.</title>
        <authorList>
            <person name="Hosoyama A."/>
            <person name="Uohara A."/>
            <person name="Ohji S."/>
            <person name="Ichikawa N."/>
        </authorList>
    </citation>
    <scope>NUCLEOTIDE SEQUENCE [LARGE SCALE GENOMIC DNA]</scope>
    <source>
        <strain evidence="7 8">NBRC 109625</strain>
    </source>
</reference>
<feature type="domain" description="RapZ C-terminal" evidence="6">
    <location>
        <begin position="187"/>
        <end position="306"/>
    </location>
</feature>
<evidence type="ECO:0000256" key="4">
    <source>
        <dbReference type="HAMAP-Rule" id="MF_00636"/>
    </source>
</evidence>
<evidence type="ECO:0000259" key="6">
    <source>
        <dbReference type="Pfam" id="PF22740"/>
    </source>
</evidence>
<evidence type="ECO:0000313" key="8">
    <source>
        <dbReference type="Proteomes" id="UP000321736"/>
    </source>
</evidence>
<keyword evidence="8" id="KW-1185">Reference proteome</keyword>
<accession>A0A239UEY4</accession>
<dbReference type="InterPro" id="IPR053931">
    <property type="entry name" value="RapZ_C"/>
</dbReference>
<evidence type="ECO:0000256" key="2">
    <source>
        <dbReference type="ARBA" id="ARBA00022840"/>
    </source>
</evidence>
<evidence type="ECO:0000256" key="3">
    <source>
        <dbReference type="ARBA" id="ARBA00023134"/>
    </source>
</evidence>
<keyword evidence="2 4" id="KW-0067">ATP-binding</keyword>
<dbReference type="AlphaFoldDB" id="A0A239UEY4"/>
<dbReference type="HAMAP" id="MF_00636">
    <property type="entry name" value="RapZ_like"/>
    <property type="match status" value="1"/>
</dbReference>
<evidence type="ECO:0000259" key="5">
    <source>
        <dbReference type="Pfam" id="PF03668"/>
    </source>
</evidence>
<feature type="binding site" evidence="4">
    <location>
        <begin position="80"/>
        <end position="83"/>
    </location>
    <ligand>
        <name>GTP</name>
        <dbReference type="ChEBI" id="CHEBI:37565"/>
    </ligand>
</feature>
<keyword evidence="1 4" id="KW-0547">Nucleotide-binding</keyword>
<name>A0A239UEY4_9STAP</name>
<evidence type="ECO:0000256" key="1">
    <source>
        <dbReference type="ARBA" id="ARBA00022741"/>
    </source>
</evidence>
<organism evidence="7 8">
    <name type="scientific">Staphylococcus piscifermentans</name>
    <dbReference type="NCBI Taxonomy" id="70258"/>
    <lineage>
        <taxon>Bacteria</taxon>
        <taxon>Bacillati</taxon>
        <taxon>Bacillota</taxon>
        <taxon>Bacilli</taxon>
        <taxon>Bacillales</taxon>
        <taxon>Staphylococcaceae</taxon>
        <taxon>Staphylococcus</taxon>
    </lineage>
</organism>
<dbReference type="Proteomes" id="UP000321736">
    <property type="component" value="Unassembled WGS sequence"/>
</dbReference>
<proteinExistence type="inferred from homology"/>
<dbReference type="GO" id="GO:0005525">
    <property type="term" value="F:GTP binding"/>
    <property type="evidence" value="ECO:0007669"/>
    <property type="project" value="UniProtKB-UniRule"/>
</dbReference>
<dbReference type="Pfam" id="PF22740">
    <property type="entry name" value="PapZ_C"/>
    <property type="match status" value="1"/>
</dbReference>
<evidence type="ECO:0000313" key="7">
    <source>
        <dbReference type="EMBL" id="GEP83740.1"/>
    </source>
</evidence>
<sequence length="317" mass="36042">MSEFKQDGGKMQHEENEVVNKSELLVVTGMSGAGKSVVLQSLEDLGYFCVDNLPPILLPKFVELMEQGNPSLQKVAIAIDLRGQEFFKSLVKEVDLLRSQNHVIVDVMFVEASEAKLISRYKETRRAHPLNDNGQRSLIDAIQEEKHLLSEIRSFANFVIDTTALKPKELRAQIDELFNRDNIETFSISVTSFGFKHGIQQDADLVFDVRFLPNPFYVKELRPLTGVDDAVYQYVMKWQETAIFYDKLLDLLKFMIPGYKKEGKTQLVIAIGCTGGQHRSVALAKRLAEDLNESYDYNVYVHHRDAHIESGVENEKG</sequence>
<dbReference type="PANTHER" id="PTHR30448:SF0">
    <property type="entry name" value="RNASE ADAPTER PROTEIN RAPZ"/>
    <property type="match status" value="1"/>
</dbReference>
<dbReference type="PIRSF" id="PIRSF005052">
    <property type="entry name" value="P-loopkin"/>
    <property type="match status" value="1"/>
</dbReference>
<dbReference type="SUPFAM" id="SSF52540">
    <property type="entry name" value="P-loop containing nucleoside triphosphate hydrolases"/>
    <property type="match status" value="1"/>
</dbReference>
<feature type="domain" description="RapZ-like N-terminal" evidence="5">
    <location>
        <begin position="23"/>
        <end position="180"/>
    </location>
</feature>
<gene>
    <name evidence="7" type="ORF">SPI02_03250</name>
</gene>
<dbReference type="InterPro" id="IPR053930">
    <property type="entry name" value="RapZ-like_N"/>
</dbReference>
<dbReference type="EMBL" id="BKAR01000003">
    <property type="protein sequence ID" value="GEP83740.1"/>
    <property type="molecule type" value="Genomic_DNA"/>
</dbReference>
<dbReference type="GO" id="GO:0005524">
    <property type="term" value="F:ATP binding"/>
    <property type="evidence" value="ECO:0007669"/>
    <property type="project" value="UniProtKB-UniRule"/>
</dbReference>